<dbReference type="AlphaFoldDB" id="H0HXB2"/>
<accession>H0HXB2</accession>
<evidence type="ECO:0000313" key="1">
    <source>
        <dbReference type="EMBL" id="EHK54709.1"/>
    </source>
</evidence>
<evidence type="ECO:0000313" key="2">
    <source>
        <dbReference type="Proteomes" id="UP000003250"/>
    </source>
</evidence>
<dbReference type="Proteomes" id="UP000003250">
    <property type="component" value="Unassembled WGS sequence"/>
</dbReference>
<proteinExistence type="predicted"/>
<sequence>MPLSIDDAGCILRTDGPGGRLRGIKRLERERSFHLRNALQLEAHLMIVGSGAAGATRKRVSGSHLIMTRGSAIKI</sequence>
<gene>
    <name evidence="1" type="ORF">MAXJ12_24157</name>
</gene>
<reference evidence="1 2" key="1">
    <citation type="journal article" date="2012" name="J. Bacteriol.">
        <title>Draft Genome Sequence of Mesorhizobium alhagi CCNWXJ12-2T, a Novel Salt-Resistant Species Isolated from the Desert of Northwestern China.</title>
        <authorList>
            <person name="Zhou M."/>
            <person name="Chen W."/>
            <person name="Chen H."/>
            <person name="Wei G."/>
        </authorList>
    </citation>
    <scope>NUCLEOTIDE SEQUENCE [LARGE SCALE GENOMIC DNA]</scope>
    <source>
        <strain evidence="1 2">CCNWXJ12-2</strain>
    </source>
</reference>
<dbReference type="EMBL" id="AHAM01000204">
    <property type="protein sequence ID" value="EHK54709.1"/>
    <property type="molecule type" value="Genomic_DNA"/>
</dbReference>
<name>H0HXB2_9HYPH</name>
<protein>
    <submittedName>
        <fullName evidence="1">Uncharacterized protein</fullName>
    </submittedName>
</protein>
<keyword evidence="2" id="KW-1185">Reference proteome</keyword>
<organism evidence="1 2">
    <name type="scientific">Mesorhizobium alhagi CCNWXJ12-2</name>
    <dbReference type="NCBI Taxonomy" id="1107882"/>
    <lineage>
        <taxon>Bacteria</taxon>
        <taxon>Pseudomonadati</taxon>
        <taxon>Pseudomonadota</taxon>
        <taxon>Alphaproteobacteria</taxon>
        <taxon>Hyphomicrobiales</taxon>
        <taxon>Phyllobacteriaceae</taxon>
        <taxon>Allomesorhizobium</taxon>
    </lineage>
</organism>